<evidence type="ECO:0000313" key="1">
    <source>
        <dbReference type="EMBL" id="GFY50078.1"/>
    </source>
</evidence>
<dbReference type="InterPro" id="IPR043502">
    <property type="entry name" value="DNA/RNA_pol_sf"/>
</dbReference>
<evidence type="ECO:0000313" key="2">
    <source>
        <dbReference type="Proteomes" id="UP000886998"/>
    </source>
</evidence>
<accession>A0A8X6XAD5</accession>
<sequence length="81" mass="9250">MSFDDFLVSLIFTEDFCLMLRRNTQLPLHSFLGSTNKNDKTPLTWTPEADTAFELSRDALITATHLAHPVSKVPYMLYASR</sequence>
<dbReference type="AlphaFoldDB" id="A0A8X6XAD5"/>
<comment type="caution">
    <text evidence="1">The sequence shown here is derived from an EMBL/GenBank/DDBJ whole genome shotgun (WGS) entry which is preliminary data.</text>
</comment>
<proteinExistence type="predicted"/>
<protein>
    <submittedName>
        <fullName evidence="1">Uncharacterized protein</fullName>
    </submittedName>
</protein>
<organism evidence="1 2">
    <name type="scientific">Trichonephila inaurata madagascariensis</name>
    <dbReference type="NCBI Taxonomy" id="2747483"/>
    <lineage>
        <taxon>Eukaryota</taxon>
        <taxon>Metazoa</taxon>
        <taxon>Ecdysozoa</taxon>
        <taxon>Arthropoda</taxon>
        <taxon>Chelicerata</taxon>
        <taxon>Arachnida</taxon>
        <taxon>Araneae</taxon>
        <taxon>Araneomorphae</taxon>
        <taxon>Entelegynae</taxon>
        <taxon>Araneoidea</taxon>
        <taxon>Nephilidae</taxon>
        <taxon>Trichonephila</taxon>
        <taxon>Trichonephila inaurata</taxon>
    </lineage>
</organism>
<dbReference type="GO" id="GO:0071897">
    <property type="term" value="P:DNA biosynthetic process"/>
    <property type="evidence" value="ECO:0007669"/>
    <property type="project" value="UniProtKB-ARBA"/>
</dbReference>
<dbReference type="Proteomes" id="UP000886998">
    <property type="component" value="Unassembled WGS sequence"/>
</dbReference>
<dbReference type="EMBL" id="BMAV01007311">
    <property type="protein sequence ID" value="GFY50078.1"/>
    <property type="molecule type" value="Genomic_DNA"/>
</dbReference>
<gene>
    <name evidence="1" type="ORF">TNIN_340251</name>
</gene>
<reference evidence="1" key="1">
    <citation type="submission" date="2020-08" db="EMBL/GenBank/DDBJ databases">
        <title>Multicomponent nature underlies the extraordinary mechanical properties of spider dragline silk.</title>
        <authorList>
            <person name="Kono N."/>
            <person name="Nakamura H."/>
            <person name="Mori M."/>
            <person name="Yoshida Y."/>
            <person name="Ohtoshi R."/>
            <person name="Malay A.D."/>
            <person name="Moran D.A.P."/>
            <person name="Tomita M."/>
            <person name="Numata K."/>
            <person name="Arakawa K."/>
        </authorList>
    </citation>
    <scope>NUCLEOTIDE SEQUENCE</scope>
</reference>
<dbReference type="SUPFAM" id="SSF56672">
    <property type="entry name" value="DNA/RNA polymerases"/>
    <property type="match status" value="1"/>
</dbReference>
<keyword evidence="2" id="KW-1185">Reference proteome</keyword>
<name>A0A8X6XAD5_9ARAC</name>
<dbReference type="OrthoDB" id="41323at2759"/>